<dbReference type="AlphaFoldDB" id="A0A0A9CDY0"/>
<name>A0A0A9CDY0_ARUDO</name>
<protein>
    <submittedName>
        <fullName evidence="1">Uncharacterized protein</fullName>
    </submittedName>
</protein>
<reference evidence="1" key="2">
    <citation type="journal article" date="2015" name="Data Brief">
        <title>Shoot transcriptome of the giant reed, Arundo donax.</title>
        <authorList>
            <person name="Barrero R.A."/>
            <person name="Guerrero F.D."/>
            <person name="Moolhuijzen P."/>
            <person name="Goolsby J.A."/>
            <person name="Tidwell J."/>
            <person name="Bellgard S.E."/>
            <person name="Bellgard M.I."/>
        </authorList>
    </citation>
    <scope>NUCLEOTIDE SEQUENCE</scope>
    <source>
        <tissue evidence="1">Shoot tissue taken approximately 20 cm above the soil surface</tissue>
    </source>
</reference>
<reference evidence="1" key="1">
    <citation type="submission" date="2014-09" db="EMBL/GenBank/DDBJ databases">
        <authorList>
            <person name="Magalhaes I.L.F."/>
            <person name="Oliveira U."/>
            <person name="Santos F.R."/>
            <person name="Vidigal T.H.D.A."/>
            <person name="Brescovit A.D."/>
            <person name="Santos A.J."/>
        </authorList>
    </citation>
    <scope>NUCLEOTIDE SEQUENCE</scope>
    <source>
        <tissue evidence="1">Shoot tissue taken approximately 20 cm above the soil surface</tissue>
    </source>
</reference>
<dbReference type="EMBL" id="GBRH01223366">
    <property type="protein sequence ID" value="JAD74529.1"/>
    <property type="molecule type" value="Transcribed_RNA"/>
</dbReference>
<organism evidence="1">
    <name type="scientific">Arundo donax</name>
    <name type="common">Giant reed</name>
    <name type="synonym">Donax arundinaceus</name>
    <dbReference type="NCBI Taxonomy" id="35708"/>
    <lineage>
        <taxon>Eukaryota</taxon>
        <taxon>Viridiplantae</taxon>
        <taxon>Streptophyta</taxon>
        <taxon>Embryophyta</taxon>
        <taxon>Tracheophyta</taxon>
        <taxon>Spermatophyta</taxon>
        <taxon>Magnoliopsida</taxon>
        <taxon>Liliopsida</taxon>
        <taxon>Poales</taxon>
        <taxon>Poaceae</taxon>
        <taxon>PACMAD clade</taxon>
        <taxon>Arundinoideae</taxon>
        <taxon>Arundineae</taxon>
        <taxon>Arundo</taxon>
    </lineage>
</organism>
<evidence type="ECO:0000313" key="1">
    <source>
        <dbReference type="EMBL" id="JAD74529.1"/>
    </source>
</evidence>
<accession>A0A0A9CDY0</accession>
<sequence length="44" mass="5415">MYQRKKETKKERKKSYLIANSIIYTMEKLDHRRQRVNLSSTDNI</sequence>
<proteinExistence type="predicted"/>